<sequence length="170" mass="18491">MKTLALTAAVLLLASGCAIENFDNGIPVKTGQRTLSNRATNAMSAMLVRNSCRKVEAANYPLPAGTPNGAFTSKRNAQGGYYRTVARNGYASQYLETFYANGKTSARVELNANGLAEGWSNAYDEQGRLRTRMLYRDGYTTRSQAYNTQNGQIERDNLIDCAAGTITPAR</sequence>
<dbReference type="Gene3D" id="3.90.930.1">
    <property type="match status" value="1"/>
</dbReference>
<feature type="signal peptide" evidence="1">
    <location>
        <begin position="1"/>
        <end position="20"/>
    </location>
</feature>
<protein>
    <recommendedName>
        <fullName evidence="4">Toxin-antitoxin system YwqK family antitoxin</fullName>
    </recommendedName>
</protein>
<dbReference type="PROSITE" id="PS51257">
    <property type="entry name" value="PROKAR_LIPOPROTEIN"/>
    <property type="match status" value="1"/>
</dbReference>
<name>A0A1A9RVN3_9NEIS</name>
<evidence type="ECO:0008006" key="4">
    <source>
        <dbReference type="Google" id="ProtNLM"/>
    </source>
</evidence>
<evidence type="ECO:0000256" key="1">
    <source>
        <dbReference type="SAM" id="SignalP"/>
    </source>
</evidence>
<evidence type="ECO:0000313" key="2">
    <source>
        <dbReference type="EMBL" id="OAM26648.1"/>
    </source>
</evidence>
<proteinExistence type="predicted"/>
<accession>A0A1A9RVN3</accession>
<keyword evidence="1" id="KW-0732">Signal</keyword>
<organism evidence="2 3">
    <name type="scientific">Eikenella longinqua</name>
    <dbReference type="NCBI Taxonomy" id="1795827"/>
    <lineage>
        <taxon>Bacteria</taxon>
        <taxon>Pseudomonadati</taxon>
        <taxon>Pseudomonadota</taxon>
        <taxon>Betaproteobacteria</taxon>
        <taxon>Neisseriales</taxon>
        <taxon>Neisseriaceae</taxon>
        <taxon>Eikenella</taxon>
    </lineage>
</organism>
<evidence type="ECO:0000313" key="3">
    <source>
        <dbReference type="Proteomes" id="UP000077885"/>
    </source>
</evidence>
<dbReference type="OrthoDB" id="9083346at2"/>
<comment type="caution">
    <text evidence="2">The sequence shown here is derived from an EMBL/GenBank/DDBJ whole genome shotgun (WGS) entry which is preliminary data.</text>
</comment>
<dbReference type="RefSeq" id="WP_067593558.1">
    <property type="nucleotide sequence ID" value="NZ_LXSL01000028.1"/>
</dbReference>
<dbReference type="EMBL" id="LXSL01000028">
    <property type="protein sequence ID" value="OAM26648.1"/>
    <property type="molecule type" value="Genomic_DNA"/>
</dbReference>
<gene>
    <name evidence="2" type="ORF">A7P95_07720</name>
</gene>
<dbReference type="STRING" id="1795827.A7P95_07720"/>
<dbReference type="SUPFAM" id="SSF82185">
    <property type="entry name" value="Histone H3 K4-specific methyltransferase SET7/9 N-terminal domain"/>
    <property type="match status" value="1"/>
</dbReference>
<dbReference type="AlphaFoldDB" id="A0A1A9RVN3"/>
<feature type="chain" id="PRO_5008396221" description="Toxin-antitoxin system YwqK family antitoxin" evidence="1">
    <location>
        <begin position="21"/>
        <end position="170"/>
    </location>
</feature>
<dbReference type="Proteomes" id="UP000077885">
    <property type="component" value="Unassembled WGS sequence"/>
</dbReference>
<keyword evidence="3" id="KW-1185">Reference proteome</keyword>
<reference evidence="3" key="1">
    <citation type="submission" date="2016-05" db="EMBL/GenBank/DDBJ databases">
        <title>Draft genome of Corynebacterium afermentans subsp. afermentans LCDC 88199T.</title>
        <authorList>
            <person name="Bernier A.-M."/>
            <person name="Bernard K."/>
        </authorList>
    </citation>
    <scope>NUCLEOTIDE SEQUENCE [LARGE SCALE GENOMIC DNA]</scope>
    <source>
        <strain evidence="3">NML02-A-017</strain>
    </source>
</reference>